<dbReference type="AlphaFoldDB" id="A0AAV4NB07"/>
<evidence type="ECO:0000313" key="2">
    <source>
        <dbReference type="Proteomes" id="UP001054945"/>
    </source>
</evidence>
<gene>
    <name evidence="1" type="ORF">CEXT_80251</name>
</gene>
<dbReference type="Proteomes" id="UP001054945">
    <property type="component" value="Unassembled WGS sequence"/>
</dbReference>
<keyword evidence="2" id="KW-1185">Reference proteome</keyword>
<evidence type="ECO:0000313" key="1">
    <source>
        <dbReference type="EMBL" id="GIX81096.1"/>
    </source>
</evidence>
<proteinExistence type="predicted"/>
<name>A0AAV4NB07_CAEEX</name>
<organism evidence="1 2">
    <name type="scientific">Caerostris extrusa</name>
    <name type="common">Bark spider</name>
    <name type="synonym">Caerostris bankana</name>
    <dbReference type="NCBI Taxonomy" id="172846"/>
    <lineage>
        <taxon>Eukaryota</taxon>
        <taxon>Metazoa</taxon>
        <taxon>Ecdysozoa</taxon>
        <taxon>Arthropoda</taxon>
        <taxon>Chelicerata</taxon>
        <taxon>Arachnida</taxon>
        <taxon>Araneae</taxon>
        <taxon>Araneomorphae</taxon>
        <taxon>Entelegynae</taxon>
        <taxon>Araneoidea</taxon>
        <taxon>Araneidae</taxon>
        <taxon>Caerostris</taxon>
    </lineage>
</organism>
<protein>
    <submittedName>
        <fullName evidence="1">Uncharacterized protein</fullName>
    </submittedName>
</protein>
<dbReference type="EMBL" id="BPLR01003095">
    <property type="protein sequence ID" value="GIX81096.1"/>
    <property type="molecule type" value="Genomic_DNA"/>
</dbReference>
<reference evidence="1 2" key="1">
    <citation type="submission" date="2021-06" db="EMBL/GenBank/DDBJ databases">
        <title>Caerostris extrusa draft genome.</title>
        <authorList>
            <person name="Kono N."/>
            <person name="Arakawa K."/>
        </authorList>
    </citation>
    <scope>NUCLEOTIDE SEQUENCE [LARGE SCALE GENOMIC DNA]</scope>
</reference>
<comment type="caution">
    <text evidence="1">The sequence shown here is derived from an EMBL/GenBank/DDBJ whole genome shotgun (WGS) entry which is preliminary data.</text>
</comment>
<sequence length="116" mass="13355">MGCRKKNNNLSHCTATVSLHANISDSYFLVILIFPHGFRKEFLPVLMVPMAYMFLENSISSNRTEVKTLSKSSKRGRVQIIGKICYNSISQFFQNGTVFSLYKPQIDTETHWMRLT</sequence>
<accession>A0AAV4NB07</accession>